<evidence type="ECO:0000313" key="4">
    <source>
        <dbReference type="EMBL" id="MCD2493388.1"/>
    </source>
</evidence>
<dbReference type="GO" id="GO:0003841">
    <property type="term" value="F:1-acylglycerol-3-phosphate O-acyltransferase activity"/>
    <property type="evidence" value="ECO:0007669"/>
    <property type="project" value="TreeGrafter"/>
</dbReference>
<name>A0AAP2RLM1_9FIRM</name>
<feature type="domain" description="Phospholipid/glycerol acyltransferase" evidence="3">
    <location>
        <begin position="69"/>
        <end position="184"/>
    </location>
</feature>
<proteinExistence type="predicted"/>
<evidence type="ECO:0000313" key="5">
    <source>
        <dbReference type="Proteomes" id="UP001299265"/>
    </source>
</evidence>
<reference evidence="4 5" key="1">
    <citation type="submission" date="2021-11" db="EMBL/GenBank/DDBJ databases">
        <title>Lacrimispora sp. nov. NSJ-141 isolated from human feces.</title>
        <authorList>
            <person name="Abdugheni R."/>
        </authorList>
    </citation>
    <scope>NUCLEOTIDE SEQUENCE [LARGE SCALE GENOMIC DNA]</scope>
    <source>
        <strain evidence="4 5">NSJ-141</strain>
    </source>
</reference>
<dbReference type="CDD" id="cd07989">
    <property type="entry name" value="LPLAT_AGPAT-like"/>
    <property type="match status" value="1"/>
</dbReference>
<dbReference type="GO" id="GO:0006654">
    <property type="term" value="P:phosphatidic acid biosynthetic process"/>
    <property type="evidence" value="ECO:0007669"/>
    <property type="project" value="TreeGrafter"/>
</dbReference>
<dbReference type="Proteomes" id="UP001299265">
    <property type="component" value="Unassembled WGS sequence"/>
</dbReference>
<dbReference type="InterPro" id="IPR002123">
    <property type="entry name" value="Plipid/glycerol_acylTrfase"/>
</dbReference>
<dbReference type="SUPFAM" id="SSF69593">
    <property type="entry name" value="Glycerol-3-phosphate (1)-acyltransferase"/>
    <property type="match status" value="1"/>
</dbReference>
<dbReference type="SMART" id="SM00563">
    <property type="entry name" value="PlsC"/>
    <property type="match status" value="1"/>
</dbReference>
<sequence>MKRICLMVLRLFYIAPVWFFKIWSWGRNDRHTEDEKFALLKRVTIRANRAGRVVIEPHGLENLPKDPGYIMFPNHQGLFDVLGFLEAAPMPFTVVMKKEVENTFLLKQVRLLLKAQSIDRENLRDSLRVINRMTEEVKQGRNYLIFAEGTRSKDGNHLLDFKGGSFKSAINARCPIVPVAVIDSYKAFDTHSIEKVTVQLHYLEPLQYEDYKGMRSTEIAKTVRGRIETVMKKYADDWQQDESLEAERREDHG</sequence>
<dbReference type="AlphaFoldDB" id="A0AAP2RLM1"/>
<dbReference type="RefSeq" id="WP_231063243.1">
    <property type="nucleotide sequence ID" value="NZ_JAJNOR010000008.1"/>
</dbReference>
<protein>
    <submittedName>
        <fullName evidence="4">1-acyl-sn-glycerol-3-phosphate acyltransferase</fullName>
    </submittedName>
</protein>
<evidence type="ECO:0000259" key="3">
    <source>
        <dbReference type="SMART" id="SM00563"/>
    </source>
</evidence>
<evidence type="ECO:0000256" key="2">
    <source>
        <dbReference type="ARBA" id="ARBA00023315"/>
    </source>
</evidence>
<gene>
    <name evidence="4" type="ORF">LQE92_12260</name>
</gene>
<dbReference type="Pfam" id="PF01553">
    <property type="entry name" value="Acyltransferase"/>
    <property type="match status" value="1"/>
</dbReference>
<dbReference type="PANTHER" id="PTHR10434:SF11">
    <property type="entry name" value="1-ACYL-SN-GLYCEROL-3-PHOSPHATE ACYLTRANSFERASE"/>
    <property type="match status" value="1"/>
</dbReference>
<accession>A0AAP2RLM1</accession>
<evidence type="ECO:0000256" key="1">
    <source>
        <dbReference type="ARBA" id="ARBA00022679"/>
    </source>
</evidence>
<dbReference type="EMBL" id="JAJNOR010000008">
    <property type="protein sequence ID" value="MCD2493388.1"/>
    <property type="molecule type" value="Genomic_DNA"/>
</dbReference>
<keyword evidence="5" id="KW-1185">Reference proteome</keyword>
<dbReference type="PANTHER" id="PTHR10434">
    <property type="entry name" value="1-ACYL-SN-GLYCEROL-3-PHOSPHATE ACYLTRANSFERASE"/>
    <property type="match status" value="1"/>
</dbReference>
<organism evidence="4 5">
    <name type="scientific">Lientehia hominis</name>
    <dbReference type="NCBI Taxonomy" id="2897778"/>
    <lineage>
        <taxon>Bacteria</taxon>
        <taxon>Bacillati</taxon>
        <taxon>Bacillota</taxon>
        <taxon>Clostridia</taxon>
        <taxon>Lachnospirales</taxon>
        <taxon>Lachnospiraceae</taxon>
        <taxon>Lientehia</taxon>
    </lineage>
</organism>
<comment type="caution">
    <text evidence="4">The sequence shown here is derived from an EMBL/GenBank/DDBJ whole genome shotgun (WGS) entry which is preliminary data.</text>
</comment>
<keyword evidence="2 4" id="KW-0012">Acyltransferase</keyword>
<keyword evidence="1" id="KW-0808">Transferase</keyword>